<keyword evidence="7" id="KW-0813">Transport</keyword>
<proteinExistence type="inferred from homology"/>
<dbReference type="InterPro" id="IPR003400">
    <property type="entry name" value="ExbD"/>
</dbReference>
<dbReference type="AlphaFoldDB" id="K6YVC3"/>
<accession>K6YVC3</accession>
<keyword evidence="5" id="KW-1133">Transmembrane helix</keyword>
<evidence type="ECO:0000313" key="9">
    <source>
        <dbReference type="Proteomes" id="UP000011864"/>
    </source>
</evidence>
<comment type="subcellular location">
    <subcellularLocation>
        <location evidence="1">Cell membrane</location>
        <topology evidence="1">Single-pass membrane protein</topology>
    </subcellularLocation>
    <subcellularLocation>
        <location evidence="7">Cell membrane</location>
        <topology evidence="7">Single-pass type II membrane protein</topology>
    </subcellularLocation>
</comment>
<keyword evidence="7" id="KW-0653">Protein transport</keyword>
<evidence type="ECO:0000256" key="3">
    <source>
        <dbReference type="ARBA" id="ARBA00022475"/>
    </source>
</evidence>
<evidence type="ECO:0000256" key="4">
    <source>
        <dbReference type="ARBA" id="ARBA00022692"/>
    </source>
</evidence>
<organism evidence="8 9">
    <name type="scientific">Paraglaciecola psychrophila 170</name>
    <dbReference type="NCBI Taxonomy" id="1129794"/>
    <lineage>
        <taxon>Bacteria</taxon>
        <taxon>Pseudomonadati</taxon>
        <taxon>Pseudomonadota</taxon>
        <taxon>Gammaproteobacteria</taxon>
        <taxon>Alteromonadales</taxon>
        <taxon>Alteromonadaceae</taxon>
        <taxon>Paraglaciecola</taxon>
    </lineage>
</organism>
<keyword evidence="6" id="KW-0472">Membrane</keyword>
<dbReference type="GO" id="GO:0015031">
    <property type="term" value="P:protein transport"/>
    <property type="evidence" value="ECO:0007669"/>
    <property type="project" value="UniProtKB-KW"/>
</dbReference>
<dbReference type="GO" id="GO:0005886">
    <property type="term" value="C:plasma membrane"/>
    <property type="evidence" value="ECO:0007669"/>
    <property type="project" value="UniProtKB-SubCell"/>
</dbReference>
<dbReference type="PANTHER" id="PTHR30558:SF7">
    <property type="entry name" value="TOL-PAL SYSTEM PROTEIN TOLR"/>
    <property type="match status" value="1"/>
</dbReference>
<keyword evidence="9" id="KW-1185">Reference proteome</keyword>
<dbReference type="PATRIC" id="fig|1129794.4.peg.647"/>
<sequence>MKKSARAMRMQRHHKRMAKDSKLSLVSLMDIFTILVFFLMVNASEVQVLQNSKSVELPESTAQQAAKETLILMVNNNDLILQGQKLADVQIILSQNDDVIPELATELAYQINRAGNSGDKDADGNDIERAITIMGDKNIPYTLLKRIMQTCAQAGFTNISLAVEGQEPSLQPDAGDVNNVVVAQRDGL</sequence>
<evidence type="ECO:0000256" key="7">
    <source>
        <dbReference type="RuleBase" id="RU003879"/>
    </source>
</evidence>
<dbReference type="Pfam" id="PF02472">
    <property type="entry name" value="ExbD"/>
    <property type="match status" value="1"/>
</dbReference>
<dbReference type="eggNOG" id="COG0848">
    <property type="taxonomic scope" value="Bacteria"/>
</dbReference>
<evidence type="ECO:0000256" key="5">
    <source>
        <dbReference type="ARBA" id="ARBA00022989"/>
    </source>
</evidence>
<dbReference type="Proteomes" id="UP000011864">
    <property type="component" value="Chromosome"/>
</dbReference>
<dbReference type="OrthoDB" id="5294637at2"/>
<reference evidence="8 9" key="1">
    <citation type="journal article" date="2013" name="Genome Announc.">
        <title>Complete Genome Sequence of Glaciecola psychrophila Strain 170T.</title>
        <authorList>
            <person name="Yin J."/>
            <person name="Chen J."/>
            <person name="Liu G."/>
            <person name="Yu Y."/>
            <person name="Song L."/>
            <person name="Wang X."/>
            <person name="Qu X."/>
        </authorList>
    </citation>
    <scope>NUCLEOTIDE SEQUENCE [LARGE SCALE GENOMIC DNA]</scope>
    <source>
        <strain evidence="8 9">170</strain>
    </source>
</reference>
<dbReference type="STRING" id="1129794.C427_0652"/>
<keyword evidence="3" id="KW-1003">Cell membrane</keyword>
<gene>
    <name evidence="8" type="ORF">C427_0652</name>
</gene>
<name>K6YVC3_9ALTE</name>
<dbReference type="RefSeq" id="WP_007636224.1">
    <property type="nucleotide sequence ID" value="NC_020514.1"/>
</dbReference>
<comment type="similarity">
    <text evidence="2 7">Belongs to the ExbD/TolR family.</text>
</comment>
<protein>
    <submittedName>
        <fullName evidence="8">Biopolymer transport protein</fullName>
    </submittedName>
</protein>
<dbReference type="GO" id="GO:0022857">
    <property type="term" value="F:transmembrane transporter activity"/>
    <property type="evidence" value="ECO:0007669"/>
    <property type="project" value="InterPro"/>
</dbReference>
<dbReference type="EMBL" id="CP003837">
    <property type="protein sequence ID" value="AGH42762.1"/>
    <property type="molecule type" value="Genomic_DNA"/>
</dbReference>
<evidence type="ECO:0000256" key="1">
    <source>
        <dbReference type="ARBA" id="ARBA00004162"/>
    </source>
</evidence>
<keyword evidence="4 7" id="KW-0812">Transmembrane</keyword>
<dbReference type="PANTHER" id="PTHR30558">
    <property type="entry name" value="EXBD MEMBRANE COMPONENT OF PMF-DRIVEN MACROMOLECULE IMPORT SYSTEM"/>
    <property type="match status" value="1"/>
</dbReference>
<dbReference type="KEGG" id="gps:C427_0652"/>
<evidence type="ECO:0000256" key="6">
    <source>
        <dbReference type="ARBA" id="ARBA00023136"/>
    </source>
</evidence>
<evidence type="ECO:0000313" key="8">
    <source>
        <dbReference type="EMBL" id="AGH42762.1"/>
    </source>
</evidence>
<evidence type="ECO:0000256" key="2">
    <source>
        <dbReference type="ARBA" id="ARBA00005811"/>
    </source>
</evidence>
<dbReference type="HOGENOM" id="CLU_120814_1_0_6"/>